<evidence type="ECO:0000256" key="4">
    <source>
        <dbReference type="ARBA" id="ARBA00023224"/>
    </source>
</evidence>
<comment type="similarity">
    <text evidence="5">Belongs to the methyl-accepting chemotaxis (MCP) protein family.</text>
</comment>
<dbReference type="EMBL" id="AVPF01000034">
    <property type="protein sequence ID" value="KGX86059.1"/>
    <property type="molecule type" value="Genomic_DNA"/>
</dbReference>
<proteinExistence type="inferred from homology"/>
<keyword evidence="2" id="KW-1003">Cell membrane</keyword>
<dbReference type="SUPFAM" id="SSF58104">
    <property type="entry name" value="Methyl-accepting chemotaxis protein (MCP) signaling domain"/>
    <property type="match status" value="1"/>
</dbReference>
<keyword evidence="3" id="KW-0472">Membrane</keyword>
<evidence type="ECO:0000259" key="8">
    <source>
        <dbReference type="PROSITE" id="PS50885"/>
    </source>
</evidence>
<dbReference type="GO" id="GO:0005886">
    <property type="term" value="C:plasma membrane"/>
    <property type="evidence" value="ECO:0007669"/>
    <property type="project" value="UniProtKB-SubCell"/>
</dbReference>
<dbReference type="Gene3D" id="6.10.340.10">
    <property type="match status" value="1"/>
</dbReference>
<dbReference type="AlphaFoldDB" id="A0A0A5G214"/>
<name>A0A0A5G214_9BACI</name>
<comment type="subcellular location">
    <subcellularLocation>
        <location evidence="1">Cell membrane</location>
    </subcellularLocation>
</comment>
<dbReference type="SMART" id="SM00304">
    <property type="entry name" value="HAMP"/>
    <property type="match status" value="1"/>
</dbReference>
<dbReference type="eggNOG" id="COG0840">
    <property type="taxonomic scope" value="Bacteria"/>
</dbReference>
<feature type="domain" description="HAMP" evidence="8">
    <location>
        <begin position="19"/>
        <end position="73"/>
    </location>
</feature>
<reference evidence="9 10" key="1">
    <citation type="submission" date="2013-08" db="EMBL/GenBank/DDBJ databases">
        <authorList>
            <person name="Huang J."/>
            <person name="Wang G."/>
        </authorList>
    </citation>
    <scope>NUCLEOTIDE SEQUENCE [LARGE SCALE GENOMIC DNA]</scope>
    <source>
        <strain evidence="9 10">BH030004</strain>
    </source>
</reference>
<gene>
    <name evidence="9" type="ORF">N783_12920</name>
</gene>
<dbReference type="Gene3D" id="1.10.287.950">
    <property type="entry name" value="Methyl-accepting chemotaxis protein"/>
    <property type="match status" value="1"/>
</dbReference>
<evidence type="ECO:0000256" key="6">
    <source>
        <dbReference type="PROSITE-ProRule" id="PRU00284"/>
    </source>
</evidence>
<evidence type="ECO:0000256" key="1">
    <source>
        <dbReference type="ARBA" id="ARBA00004236"/>
    </source>
</evidence>
<evidence type="ECO:0000256" key="2">
    <source>
        <dbReference type="ARBA" id="ARBA00022475"/>
    </source>
</evidence>
<dbReference type="PANTHER" id="PTHR32089:SF112">
    <property type="entry name" value="LYSOZYME-LIKE PROTEIN-RELATED"/>
    <property type="match status" value="1"/>
</dbReference>
<keyword evidence="4 6" id="KW-0807">Transducer</keyword>
<evidence type="ECO:0000313" key="9">
    <source>
        <dbReference type="EMBL" id="KGX86059.1"/>
    </source>
</evidence>
<evidence type="ECO:0000256" key="3">
    <source>
        <dbReference type="ARBA" id="ARBA00023136"/>
    </source>
</evidence>
<accession>A0A0A5G214</accession>
<dbReference type="PROSITE" id="PS50885">
    <property type="entry name" value="HAMP"/>
    <property type="match status" value="1"/>
</dbReference>
<evidence type="ECO:0000256" key="5">
    <source>
        <dbReference type="ARBA" id="ARBA00029447"/>
    </source>
</evidence>
<comment type="caution">
    <text evidence="9">The sequence shown here is derived from an EMBL/GenBank/DDBJ whole genome shotgun (WGS) entry which is preliminary data.</text>
</comment>
<dbReference type="InterPro" id="IPR003660">
    <property type="entry name" value="HAMP_dom"/>
</dbReference>
<protein>
    <submittedName>
        <fullName evidence="9">Chemotaxis protein</fullName>
    </submittedName>
</protein>
<sequence>MLIANLIIMIGFIGIGIKHFVVKPIQSITDQLSVIQGDQIDLSKKIEIKTNDEFKELVLAFNDMLETLKGVIGVVRDSSNQLTTSTREVSSSTEQVNEASREVSANTNQLAIQAEEGFKSISEVNKELVDLSGLIKNSQKKAVSTHENSQHTFQLASDGKESVDIVIDKMGNIQTKTNETKEHIAILDKYSKEIIGIAQMISEIAEQTNLLALNASIEAARAGEGGKGFAVVADEVRKLAEQSTDRAENVKEIVNKITETSSKTVYLTEESQKEVEEGVKAVNLAGQSLEGILQAVQTVVKDVKDIQDASNENITSSEKIVGLLDSVSEFIEQTAASTEEVSASTQETTASLDTITDRVDEIKKMSVELNTTVHQFKTH</sequence>
<dbReference type="PANTHER" id="PTHR32089">
    <property type="entry name" value="METHYL-ACCEPTING CHEMOTAXIS PROTEIN MCPB"/>
    <property type="match status" value="1"/>
</dbReference>
<dbReference type="InterPro" id="IPR004089">
    <property type="entry name" value="MCPsignal_dom"/>
</dbReference>
<dbReference type="STRING" id="1385511.GCA_000425225_00670"/>
<dbReference type="Pfam" id="PF00672">
    <property type="entry name" value="HAMP"/>
    <property type="match status" value="1"/>
</dbReference>
<evidence type="ECO:0000313" key="10">
    <source>
        <dbReference type="Proteomes" id="UP000030403"/>
    </source>
</evidence>
<dbReference type="PROSITE" id="PS50111">
    <property type="entry name" value="CHEMOTAXIS_TRANSDUC_2"/>
    <property type="match status" value="1"/>
</dbReference>
<evidence type="ECO:0000259" key="7">
    <source>
        <dbReference type="PROSITE" id="PS50111"/>
    </source>
</evidence>
<organism evidence="9 10">
    <name type="scientific">Pontibacillus marinus BH030004 = DSM 16465</name>
    <dbReference type="NCBI Taxonomy" id="1385511"/>
    <lineage>
        <taxon>Bacteria</taxon>
        <taxon>Bacillati</taxon>
        <taxon>Bacillota</taxon>
        <taxon>Bacilli</taxon>
        <taxon>Bacillales</taxon>
        <taxon>Bacillaceae</taxon>
        <taxon>Pontibacillus</taxon>
    </lineage>
</organism>
<keyword evidence="10" id="KW-1185">Reference proteome</keyword>
<feature type="domain" description="Methyl-accepting transducer" evidence="7">
    <location>
        <begin position="92"/>
        <end position="328"/>
    </location>
</feature>
<dbReference type="SMART" id="SM00283">
    <property type="entry name" value="MA"/>
    <property type="match status" value="1"/>
</dbReference>
<dbReference type="Pfam" id="PF00015">
    <property type="entry name" value="MCPsignal"/>
    <property type="match status" value="1"/>
</dbReference>
<dbReference type="GO" id="GO:0007165">
    <property type="term" value="P:signal transduction"/>
    <property type="evidence" value="ECO:0007669"/>
    <property type="project" value="UniProtKB-KW"/>
</dbReference>
<dbReference type="CDD" id="cd06225">
    <property type="entry name" value="HAMP"/>
    <property type="match status" value="1"/>
</dbReference>
<dbReference type="Proteomes" id="UP000030403">
    <property type="component" value="Unassembled WGS sequence"/>
</dbReference>